<dbReference type="InterPro" id="IPR031148">
    <property type="entry name" value="Plexin"/>
</dbReference>
<dbReference type="Gene3D" id="2.60.40.10">
    <property type="entry name" value="Immunoglobulins"/>
    <property type="match status" value="2"/>
</dbReference>
<keyword evidence="2" id="KW-0812">Transmembrane</keyword>
<dbReference type="InterPro" id="IPR002909">
    <property type="entry name" value="IPT_dom"/>
</dbReference>
<keyword evidence="2" id="KW-1133">Transmembrane helix</keyword>
<feature type="compositionally biased region" description="Low complexity" evidence="1">
    <location>
        <begin position="529"/>
        <end position="565"/>
    </location>
</feature>
<feature type="domain" description="IPT/TIG" evidence="3">
    <location>
        <begin position="60"/>
        <end position="153"/>
    </location>
</feature>
<reference evidence="4" key="2">
    <citation type="submission" date="2024-06" db="UniProtKB">
        <authorList>
            <consortium name="EnsemblMetazoa"/>
        </authorList>
    </citation>
    <scope>IDENTIFICATION</scope>
</reference>
<dbReference type="Proteomes" id="UP000007879">
    <property type="component" value="Unassembled WGS sequence"/>
</dbReference>
<evidence type="ECO:0000313" key="5">
    <source>
        <dbReference type="Proteomes" id="UP000007879"/>
    </source>
</evidence>
<dbReference type="SUPFAM" id="SSF81296">
    <property type="entry name" value="E set domains"/>
    <property type="match status" value="3"/>
</dbReference>
<dbReference type="InterPro" id="IPR013783">
    <property type="entry name" value="Ig-like_fold"/>
</dbReference>
<protein>
    <recommendedName>
        <fullName evidence="3">IPT/TIG domain-containing protein</fullName>
    </recommendedName>
</protein>
<keyword evidence="5" id="KW-1185">Reference proteome</keyword>
<feature type="compositionally biased region" description="Basic and acidic residues" evidence="1">
    <location>
        <begin position="511"/>
        <end position="524"/>
    </location>
</feature>
<dbReference type="PANTHER" id="PTHR22625:SF70">
    <property type="entry name" value="PLEXIN A, ISOFORM A"/>
    <property type="match status" value="1"/>
</dbReference>
<sequence>MIGTRNCIIIDEYEPGVRITCTIVPDASDETDRNETITIRVIRSNDSVNASSSTQYQFITPIIQSVSPTYGPVSGGTRIKAQGTDFDIGNKEMTRVILRESSSRKKRNTCPDVNCTIMSITNTEINCVTGSVNASDCMKNVIVSVNGASFFNTSISYHYKPDPTFDSISPMNIIPVGGIQLVFTGANLNSVQSPTITITDSRLIPSSIESCVFNTDATLVCIAPNISNVTDSSYYGTHIEYMLMLDGAESPNYMNTDLRLTLQPNPIFTGIDVNSRSISVDGSKVITITGMNIKSVRDSEIDITLGNNDNDVCNVRTSSNTEITCSPPGKPSGTTLVLRIRVGRNLVFPPNGVTGPEWTLVYTRTTSTTSTSSSTTITSSTTTITAITTTTGPTSTSTSTPGSTSIEAIVGGSIAASVIITVLIVVIPLIIVIFILKKRPKDKKDKLIVHEDNVIVPMSNNMIYLSNISQDNILLPQSNPAYIKASAIHIYDEIPAGHYEEIPAVKKKNLHNNDNDDDAIRNQEDQDNDSYVSQVDQNDQDNDSYVSQVNQDDQDNDSYVSQVNQDDQDNEDNEGYVDIGMVSDIAQSQEDKGSYKNISDNDDYI</sequence>
<feature type="region of interest" description="Disordered" evidence="1">
    <location>
        <begin position="509"/>
        <end position="605"/>
    </location>
</feature>
<feature type="compositionally biased region" description="Acidic residues" evidence="1">
    <location>
        <begin position="566"/>
        <end position="575"/>
    </location>
</feature>
<evidence type="ECO:0000256" key="1">
    <source>
        <dbReference type="SAM" id="MobiDB-lite"/>
    </source>
</evidence>
<evidence type="ECO:0000259" key="3">
    <source>
        <dbReference type="SMART" id="SM00429"/>
    </source>
</evidence>
<dbReference type="Pfam" id="PF01833">
    <property type="entry name" value="TIG"/>
    <property type="match status" value="2"/>
</dbReference>
<name>A0AAN0J5V1_AMPQE</name>
<dbReference type="InterPro" id="IPR014756">
    <property type="entry name" value="Ig_E-set"/>
</dbReference>
<organism evidence="4 5">
    <name type="scientific">Amphimedon queenslandica</name>
    <name type="common">Sponge</name>
    <dbReference type="NCBI Taxonomy" id="400682"/>
    <lineage>
        <taxon>Eukaryota</taxon>
        <taxon>Metazoa</taxon>
        <taxon>Porifera</taxon>
        <taxon>Demospongiae</taxon>
        <taxon>Heteroscleromorpha</taxon>
        <taxon>Haplosclerida</taxon>
        <taxon>Niphatidae</taxon>
        <taxon>Amphimedon</taxon>
    </lineage>
</organism>
<keyword evidence="2" id="KW-0472">Membrane</keyword>
<dbReference type="EnsemblMetazoa" id="XM_019996841.1">
    <property type="protein sequence ID" value="XP_019852400.1"/>
    <property type="gene ID" value="LOC105312857"/>
</dbReference>
<feature type="domain" description="IPT/TIG" evidence="3">
    <location>
        <begin position="265"/>
        <end position="363"/>
    </location>
</feature>
<dbReference type="SMART" id="SM00429">
    <property type="entry name" value="IPT"/>
    <property type="match status" value="3"/>
</dbReference>
<dbReference type="RefSeq" id="XP_019852400.1">
    <property type="nucleotide sequence ID" value="XM_019996841.1"/>
</dbReference>
<evidence type="ECO:0000256" key="2">
    <source>
        <dbReference type="SAM" id="Phobius"/>
    </source>
</evidence>
<reference evidence="5" key="1">
    <citation type="journal article" date="2010" name="Nature">
        <title>The Amphimedon queenslandica genome and the evolution of animal complexity.</title>
        <authorList>
            <person name="Srivastava M."/>
            <person name="Simakov O."/>
            <person name="Chapman J."/>
            <person name="Fahey B."/>
            <person name="Gauthier M.E."/>
            <person name="Mitros T."/>
            <person name="Richards G.S."/>
            <person name="Conaco C."/>
            <person name="Dacre M."/>
            <person name="Hellsten U."/>
            <person name="Larroux C."/>
            <person name="Putnam N.H."/>
            <person name="Stanke M."/>
            <person name="Adamska M."/>
            <person name="Darling A."/>
            <person name="Degnan S.M."/>
            <person name="Oakley T.H."/>
            <person name="Plachetzki D.C."/>
            <person name="Zhai Y."/>
            <person name="Adamski M."/>
            <person name="Calcino A."/>
            <person name="Cummins S.F."/>
            <person name="Goodstein D.M."/>
            <person name="Harris C."/>
            <person name="Jackson D.J."/>
            <person name="Leys S.P."/>
            <person name="Shu S."/>
            <person name="Woodcroft B.J."/>
            <person name="Vervoort M."/>
            <person name="Kosik K.S."/>
            <person name="Manning G."/>
            <person name="Degnan B.M."/>
            <person name="Rokhsar D.S."/>
        </authorList>
    </citation>
    <scope>NUCLEOTIDE SEQUENCE [LARGE SCALE GENOMIC DNA]</scope>
</reference>
<accession>A0AAN0J5V1</accession>
<feature type="transmembrane region" description="Helical" evidence="2">
    <location>
        <begin position="414"/>
        <end position="436"/>
    </location>
</feature>
<dbReference type="AlphaFoldDB" id="A0AAN0J5V1"/>
<dbReference type="PANTHER" id="PTHR22625">
    <property type="entry name" value="PLEXIN"/>
    <property type="match status" value="1"/>
</dbReference>
<proteinExistence type="predicted"/>
<feature type="domain" description="IPT/TIG" evidence="3">
    <location>
        <begin position="162"/>
        <end position="254"/>
    </location>
</feature>
<dbReference type="KEGG" id="aqu:105312857"/>
<dbReference type="GO" id="GO:0017154">
    <property type="term" value="F:semaphorin receptor activity"/>
    <property type="evidence" value="ECO:0007669"/>
    <property type="project" value="InterPro"/>
</dbReference>
<dbReference type="GeneID" id="105312857"/>
<evidence type="ECO:0000313" key="4">
    <source>
        <dbReference type="EnsemblMetazoa" id="XP_019852400.1"/>
    </source>
</evidence>